<evidence type="ECO:0000313" key="3">
    <source>
        <dbReference type="EMBL" id="SDO67683.1"/>
    </source>
</evidence>
<dbReference type="Proteomes" id="UP000199317">
    <property type="component" value="Unassembled WGS sequence"/>
</dbReference>
<dbReference type="EMBL" id="FNJL01000002">
    <property type="protein sequence ID" value="SDO67683.1"/>
    <property type="molecule type" value="Genomic_DNA"/>
</dbReference>
<gene>
    <name evidence="3" type="ORF">SAMN04489708_102196</name>
</gene>
<feature type="region of interest" description="Disordered" evidence="1">
    <location>
        <begin position="110"/>
        <end position="149"/>
    </location>
</feature>
<dbReference type="AlphaFoldDB" id="A0A1H0LHV0"/>
<evidence type="ECO:0000256" key="1">
    <source>
        <dbReference type="SAM" id="MobiDB-lite"/>
    </source>
</evidence>
<dbReference type="Pfam" id="PF13628">
    <property type="entry name" value="DUF4142"/>
    <property type="match status" value="1"/>
</dbReference>
<name>A0A1H0LHV0_9BURK</name>
<evidence type="ECO:0000259" key="2">
    <source>
        <dbReference type="Pfam" id="PF13628"/>
    </source>
</evidence>
<dbReference type="Gene3D" id="1.20.1260.10">
    <property type="match status" value="1"/>
</dbReference>
<keyword evidence="4" id="KW-1185">Reference proteome</keyword>
<proteinExistence type="predicted"/>
<dbReference type="PANTHER" id="PTHR38593">
    <property type="entry name" value="BLR2558 PROTEIN"/>
    <property type="match status" value="1"/>
</dbReference>
<protein>
    <recommendedName>
        <fullName evidence="2">DUF4142 domain-containing protein</fullName>
    </recommendedName>
</protein>
<evidence type="ECO:0000313" key="4">
    <source>
        <dbReference type="Proteomes" id="UP000199317"/>
    </source>
</evidence>
<feature type="domain" description="DUF4142" evidence="2">
    <location>
        <begin position="24"/>
        <end position="83"/>
    </location>
</feature>
<dbReference type="InterPro" id="IPR012347">
    <property type="entry name" value="Ferritin-like"/>
</dbReference>
<accession>A0A1H0LHV0</accession>
<sequence length="149" mass="16017">MDHRQLVISASVVLEGQASRLTRADKSFRDDAAHNGHAEVRSSQLALQKARNPKVRAFAQQMVDDHTQANQQLAALAAGKNMRRRPVSVCVGSAAVQAMDSRLATLAHTRRSGPTWATERMVRPSACPRSGSGPNGAMPLPCPRSLGAR</sequence>
<reference evidence="4" key="1">
    <citation type="submission" date="2016-10" db="EMBL/GenBank/DDBJ databases">
        <authorList>
            <person name="Varghese N."/>
            <person name="Submissions S."/>
        </authorList>
    </citation>
    <scope>NUCLEOTIDE SEQUENCE [LARGE SCALE GENOMIC DNA]</scope>
    <source>
        <strain evidence="4">DSM 17101</strain>
    </source>
</reference>
<dbReference type="InterPro" id="IPR025419">
    <property type="entry name" value="DUF4142"/>
</dbReference>
<organism evidence="3 4">
    <name type="scientific">Paracidovorax cattleyae</name>
    <dbReference type="NCBI Taxonomy" id="80868"/>
    <lineage>
        <taxon>Bacteria</taxon>
        <taxon>Pseudomonadati</taxon>
        <taxon>Pseudomonadota</taxon>
        <taxon>Betaproteobacteria</taxon>
        <taxon>Burkholderiales</taxon>
        <taxon>Comamonadaceae</taxon>
        <taxon>Paracidovorax</taxon>
    </lineage>
</organism>
<dbReference type="PANTHER" id="PTHR38593:SF1">
    <property type="entry name" value="BLR2558 PROTEIN"/>
    <property type="match status" value="1"/>
</dbReference>